<evidence type="ECO:0000313" key="1">
    <source>
        <dbReference type="EMBL" id="WIY23810.1"/>
    </source>
</evidence>
<dbReference type="RefSeq" id="WP_270919775.1">
    <property type="nucleotide sequence ID" value="NZ_CP127247.1"/>
</dbReference>
<sequence>MIEMIDTGTAGQLEMRMSGAIAAVDYDDVLTPALEAALADVDAVRLLVVVGEDLSFNASAAWADMKLGLSHWRGFDRVAVCAGSGWIASTIRAFAPIMPCPVQVFDFEEEEAARRWLRESLGAIHLRDLGGPALLIELVGKVSPEDYAMAEGDLDAKLLERDGFRLLIDVREFDGWQGLSAMGAHLSLARGHAPLLDKAAIVGDRAWQKMAQKVGSRFLDAETQFFDAANFEAAKKWLMSD</sequence>
<name>A0A9Y2KVA0_9RHOB</name>
<gene>
    <name evidence="1" type="ORF">QPJ95_14305</name>
</gene>
<dbReference type="InterPro" id="IPR036513">
    <property type="entry name" value="STAS_dom_sf"/>
</dbReference>
<dbReference type="InterPro" id="IPR038396">
    <property type="entry name" value="SpoIIAA-like_sf"/>
</dbReference>
<dbReference type="AlphaFoldDB" id="A0A9Y2KVA0"/>
<dbReference type="KEGG" id="ppso:QPJ95_14305"/>
<proteinExistence type="predicted"/>
<evidence type="ECO:0000313" key="2">
    <source>
        <dbReference type="Proteomes" id="UP001238334"/>
    </source>
</evidence>
<protein>
    <submittedName>
        <fullName evidence="1">STAS/SEC14 domain-containing protein</fullName>
    </submittedName>
</protein>
<dbReference type="InterPro" id="IPR021866">
    <property type="entry name" value="SpoIIAA-like"/>
</dbReference>
<dbReference type="SUPFAM" id="SSF52091">
    <property type="entry name" value="SpoIIaa-like"/>
    <property type="match status" value="2"/>
</dbReference>
<dbReference type="Pfam" id="PF11964">
    <property type="entry name" value="SpoIIAA-like"/>
    <property type="match status" value="2"/>
</dbReference>
<dbReference type="EMBL" id="CP127247">
    <property type="protein sequence ID" value="WIY23810.1"/>
    <property type="molecule type" value="Genomic_DNA"/>
</dbReference>
<keyword evidence="2" id="KW-1185">Reference proteome</keyword>
<organism evidence="1 2">
    <name type="scientific">Parasedimentitalea psychrophila</name>
    <dbReference type="NCBI Taxonomy" id="2997337"/>
    <lineage>
        <taxon>Bacteria</taxon>
        <taxon>Pseudomonadati</taxon>
        <taxon>Pseudomonadota</taxon>
        <taxon>Alphaproteobacteria</taxon>
        <taxon>Rhodobacterales</taxon>
        <taxon>Paracoccaceae</taxon>
        <taxon>Parasedimentitalea</taxon>
    </lineage>
</organism>
<dbReference type="Gene3D" id="3.40.50.10600">
    <property type="entry name" value="SpoIIaa-like domains"/>
    <property type="match status" value="2"/>
</dbReference>
<dbReference type="Proteomes" id="UP001238334">
    <property type="component" value="Chromosome"/>
</dbReference>
<reference evidence="1 2" key="1">
    <citation type="submission" date="2023-06" db="EMBL/GenBank/DDBJ databases">
        <title>Parasedimentitalea psychrophila sp. nov., a psychrophilic bacterium isolated from deep-sea sediment.</title>
        <authorList>
            <person name="Li A."/>
        </authorList>
    </citation>
    <scope>NUCLEOTIDE SEQUENCE [LARGE SCALE GENOMIC DNA]</scope>
    <source>
        <strain evidence="1 2">QS115</strain>
    </source>
</reference>
<accession>A0A9Y2KVA0</accession>